<comment type="caution">
    <text evidence="2">The sequence shown here is derived from an EMBL/GenBank/DDBJ whole genome shotgun (WGS) entry which is preliminary data.</text>
</comment>
<accession>A0A484AUS3</accession>
<name>A0A484AUS3_DRONA</name>
<dbReference type="Proteomes" id="UP000295192">
    <property type="component" value="Unassembled WGS sequence"/>
</dbReference>
<feature type="compositionally biased region" description="Polar residues" evidence="1">
    <location>
        <begin position="19"/>
        <end position="31"/>
    </location>
</feature>
<evidence type="ECO:0000313" key="2">
    <source>
        <dbReference type="EMBL" id="TDG39351.1"/>
    </source>
</evidence>
<proteinExistence type="predicted"/>
<dbReference type="AlphaFoldDB" id="A0A484AUS3"/>
<keyword evidence="3" id="KW-1185">Reference proteome</keyword>
<feature type="compositionally biased region" description="Acidic residues" evidence="1">
    <location>
        <begin position="70"/>
        <end position="79"/>
    </location>
</feature>
<reference evidence="2 3" key="1">
    <citation type="journal article" date="2019" name="J. Hered.">
        <title>An Improved Genome Assembly for Drosophila navojoa, the Basal Species in the mojavensis Cluster.</title>
        <authorList>
            <person name="Vanderlinde T."/>
            <person name="Dupim E.G."/>
            <person name="Nazario-Yepiz N.O."/>
            <person name="Carvalho A.B."/>
        </authorList>
    </citation>
    <scope>NUCLEOTIDE SEQUENCE [LARGE SCALE GENOMIC DNA]</scope>
    <source>
        <strain evidence="2">Navoj_Jal97</strain>
        <tissue evidence="2">Whole organism</tissue>
    </source>
</reference>
<sequence>MASATNGKWATGNGRRVTGNGSSALPFNQHSLLPRMLPNRGKFSAATSDNNNNNNNNNDDDDAGNGNGDGDGDGNGDDILDSRAAPAILVLLRVGAC</sequence>
<organism evidence="2 3">
    <name type="scientific">Drosophila navojoa</name>
    <name type="common">Fruit fly</name>
    <dbReference type="NCBI Taxonomy" id="7232"/>
    <lineage>
        <taxon>Eukaryota</taxon>
        <taxon>Metazoa</taxon>
        <taxon>Ecdysozoa</taxon>
        <taxon>Arthropoda</taxon>
        <taxon>Hexapoda</taxon>
        <taxon>Insecta</taxon>
        <taxon>Pterygota</taxon>
        <taxon>Neoptera</taxon>
        <taxon>Endopterygota</taxon>
        <taxon>Diptera</taxon>
        <taxon>Brachycera</taxon>
        <taxon>Muscomorpha</taxon>
        <taxon>Ephydroidea</taxon>
        <taxon>Drosophilidae</taxon>
        <taxon>Drosophila</taxon>
    </lineage>
</organism>
<gene>
    <name evidence="2" type="ORF">AWZ03_014228</name>
</gene>
<dbReference type="EMBL" id="LSRL02001120">
    <property type="protein sequence ID" value="TDG39351.1"/>
    <property type="molecule type" value="Genomic_DNA"/>
</dbReference>
<protein>
    <submittedName>
        <fullName evidence="2">Uncharacterized protein</fullName>
    </submittedName>
</protein>
<evidence type="ECO:0000256" key="1">
    <source>
        <dbReference type="SAM" id="MobiDB-lite"/>
    </source>
</evidence>
<feature type="region of interest" description="Disordered" evidence="1">
    <location>
        <begin position="1"/>
        <end position="80"/>
    </location>
</feature>
<evidence type="ECO:0000313" key="3">
    <source>
        <dbReference type="Proteomes" id="UP000295192"/>
    </source>
</evidence>